<dbReference type="AlphaFoldDB" id="A0A1C3ZQL2"/>
<keyword evidence="2" id="KW-0808">Transferase</keyword>
<dbReference type="GO" id="GO:0016747">
    <property type="term" value="F:acyltransferase activity, transferring groups other than amino-acyl groups"/>
    <property type="evidence" value="ECO:0007669"/>
    <property type="project" value="InterPro"/>
</dbReference>
<dbReference type="Proteomes" id="UP000199268">
    <property type="component" value="Unassembled WGS sequence"/>
</dbReference>
<dbReference type="InterPro" id="IPR000182">
    <property type="entry name" value="GNAT_dom"/>
</dbReference>
<feature type="domain" description="N-acetyltransferase" evidence="1">
    <location>
        <begin position="3"/>
        <end position="170"/>
    </location>
</feature>
<evidence type="ECO:0000259" key="1">
    <source>
        <dbReference type="PROSITE" id="PS51186"/>
    </source>
</evidence>
<dbReference type="SUPFAM" id="SSF55729">
    <property type="entry name" value="Acyl-CoA N-acyltransferases (Nat)"/>
    <property type="match status" value="1"/>
</dbReference>
<keyword evidence="3" id="KW-1185">Reference proteome</keyword>
<dbReference type="InterPro" id="IPR016181">
    <property type="entry name" value="Acyl_CoA_acyltransferase"/>
</dbReference>
<protein>
    <submittedName>
        <fullName evidence="2">L-amino acid N-acyltransferase YncA</fullName>
    </submittedName>
</protein>
<dbReference type="RefSeq" id="WP_092461681.1">
    <property type="nucleotide sequence ID" value="NZ_BJEE01000001.1"/>
</dbReference>
<reference evidence="3" key="1">
    <citation type="submission" date="2016-08" db="EMBL/GenBank/DDBJ databases">
        <authorList>
            <person name="Varghese N."/>
            <person name="Submissions Spin"/>
        </authorList>
    </citation>
    <scope>NUCLEOTIDE SEQUENCE [LARGE SCALE GENOMIC DNA]</scope>
    <source>
        <strain evidence="3">R-53094</strain>
    </source>
</reference>
<proteinExistence type="predicted"/>
<organism evidence="2 3">
    <name type="scientific">Weissella bombi</name>
    <dbReference type="NCBI Taxonomy" id="1505725"/>
    <lineage>
        <taxon>Bacteria</taxon>
        <taxon>Bacillati</taxon>
        <taxon>Bacillota</taxon>
        <taxon>Bacilli</taxon>
        <taxon>Lactobacillales</taxon>
        <taxon>Lactobacillaceae</taxon>
        <taxon>Weissella</taxon>
    </lineage>
</organism>
<dbReference type="OrthoDB" id="9796381at2"/>
<dbReference type="CDD" id="cd04301">
    <property type="entry name" value="NAT_SF"/>
    <property type="match status" value="1"/>
</dbReference>
<evidence type="ECO:0000313" key="2">
    <source>
        <dbReference type="EMBL" id="SCB84737.1"/>
    </source>
</evidence>
<name>A0A1C3ZQL2_9LACO</name>
<keyword evidence="2" id="KW-0012">Acyltransferase</keyword>
<accession>A0A1C3ZQL2</accession>
<dbReference type="Pfam" id="PF00583">
    <property type="entry name" value="Acetyltransf_1"/>
    <property type="match status" value="1"/>
</dbReference>
<gene>
    <name evidence="2" type="ORF">GA0061074_102152</name>
</gene>
<dbReference type="PROSITE" id="PS51186">
    <property type="entry name" value="GNAT"/>
    <property type="match status" value="1"/>
</dbReference>
<sequence length="170" mass="19087">MLMYTRPAQMKDFPEIWAAFQDGVAYLGEQGASQWQGDGAPSEALFKNDIENGWGIVLIYDGQVAGYGSLVPGPEDEYEILQGEWVGEEPEYVAIHRVTINSAIRGKGVGKTLTRDLVNLARARGYRDIRIDTFPENVIMQNVIKKTAFTYRGMVPFEYGDRLGYQLLVD</sequence>
<dbReference type="Gene3D" id="3.40.630.30">
    <property type="match status" value="1"/>
</dbReference>
<evidence type="ECO:0000313" key="3">
    <source>
        <dbReference type="Proteomes" id="UP000199268"/>
    </source>
</evidence>
<dbReference type="STRING" id="1505725.GA0061074_102152"/>
<dbReference type="EMBL" id="FMAO01000002">
    <property type="protein sequence ID" value="SCB84737.1"/>
    <property type="molecule type" value="Genomic_DNA"/>
</dbReference>